<dbReference type="Proteomes" id="UP000693970">
    <property type="component" value="Unassembled WGS sequence"/>
</dbReference>
<organism evidence="2 3">
    <name type="scientific">Nitzschia inconspicua</name>
    <dbReference type="NCBI Taxonomy" id="303405"/>
    <lineage>
        <taxon>Eukaryota</taxon>
        <taxon>Sar</taxon>
        <taxon>Stramenopiles</taxon>
        <taxon>Ochrophyta</taxon>
        <taxon>Bacillariophyta</taxon>
        <taxon>Bacillariophyceae</taxon>
        <taxon>Bacillariophycidae</taxon>
        <taxon>Bacillariales</taxon>
        <taxon>Bacillariaceae</taxon>
        <taxon>Nitzschia</taxon>
    </lineage>
</organism>
<feature type="transmembrane region" description="Helical" evidence="1">
    <location>
        <begin position="6"/>
        <end position="26"/>
    </location>
</feature>
<evidence type="ECO:0000313" key="3">
    <source>
        <dbReference type="Proteomes" id="UP000693970"/>
    </source>
</evidence>
<sequence>MKGSFLSYSSIFMALAGIIIHQLGFFDRDDFHYYENLWWPDGLRKKRAHRESSVAQPLYAVMAMTATRDFGSHIERLLTNIKTPLEEDDTIKALMAKAPQEYGAPEGSEAMSIGLYFEDPYSVDDPRWGIGWALGVETYEELQAIQEMVAVSFQDANETVRAVRIGPGPVLKSRIPWRHMFTPMIMPMIQWKRGFETYDKGQKEGIYKANNGRSNKTDWDAVACEVYVCDRNDKGAYIDYIVLMGDTSVLWNDSFPSNINNNVNTSDAPAMLSKEAIQQDVKIE</sequence>
<dbReference type="AlphaFoldDB" id="A0A9K3LA80"/>
<gene>
    <name evidence="2" type="ORF">IV203_015243</name>
</gene>
<evidence type="ECO:0000313" key="2">
    <source>
        <dbReference type="EMBL" id="KAG7358654.1"/>
    </source>
</evidence>
<reference evidence="2" key="2">
    <citation type="submission" date="2021-04" db="EMBL/GenBank/DDBJ databases">
        <authorList>
            <person name="Podell S."/>
        </authorList>
    </citation>
    <scope>NUCLEOTIDE SEQUENCE</scope>
    <source>
        <strain evidence="2">Hildebrandi</strain>
    </source>
</reference>
<keyword evidence="1" id="KW-1133">Transmembrane helix</keyword>
<keyword evidence="3" id="KW-1185">Reference proteome</keyword>
<reference evidence="2" key="1">
    <citation type="journal article" date="2021" name="Sci. Rep.">
        <title>Diploid genomic architecture of Nitzschia inconspicua, an elite biomass production diatom.</title>
        <authorList>
            <person name="Oliver A."/>
            <person name="Podell S."/>
            <person name="Pinowska A."/>
            <person name="Traller J.C."/>
            <person name="Smith S.R."/>
            <person name="McClure R."/>
            <person name="Beliaev A."/>
            <person name="Bohutskyi P."/>
            <person name="Hill E.A."/>
            <person name="Rabines A."/>
            <person name="Zheng H."/>
            <person name="Allen L.Z."/>
            <person name="Kuo A."/>
            <person name="Grigoriev I.V."/>
            <person name="Allen A.E."/>
            <person name="Hazlebeck D."/>
            <person name="Allen E.E."/>
        </authorList>
    </citation>
    <scope>NUCLEOTIDE SEQUENCE</scope>
    <source>
        <strain evidence="2">Hildebrandi</strain>
    </source>
</reference>
<comment type="caution">
    <text evidence="2">The sequence shown here is derived from an EMBL/GenBank/DDBJ whole genome shotgun (WGS) entry which is preliminary data.</text>
</comment>
<proteinExistence type="predicted"/>
<keyword evidence="1" id="KW-0472">Membrane</keyword>
<name>A0A9K3LA80_9STRA</name>
<dbReference type="EMBL" id="JAGRRH010000014">
    <property type="protein sequence ID" value="KAG7358654.1"/>
    <property type="molecule type" value="Genomic_DNA"/>
</dbReference>
<accession>A0A9K3LA80</accession>
<evidence type="ECO:0000256" key="1">
    <source>
        <dbReference type="SAM" id="Phobius"/>
    </source>
</evidence>
<keyword evidence="1" id="KW-0812">Transmembrane</keyword>
<protein>
    <submittedName>
        <fullName evidence="2">Uncharacterized protein</fullName>
    </submittedName>
</protein>
<dbReference type="OrthoDB" id="52275at2759"/>